<feature type="domain" description="Integrase catalytic" evidence="19">
    <location>
        <begin position="224"/>
        <end position="383"/>
    </location>
</feature>
<dbReference type="InterPro" id="IPR036397">
    <property type="entry name" value="RNaseH_sf"/>
</dbReference>
<dbReference type="InterPro" id="IPR056924">
    <property type="entry name" value="SH3_Tf2-1"/>
</dbReference>
<dbReference type="SUPFAM" id="SSF54160">
    <property type="entry name" value="Chromo domain-like"/>
    <property type="match status" value="1"/>
</dbReference>
<keyword evidence="11" id="KW-0229">DNA integration</keyword>
<proteinExistence type="predicted"/>
<dbReference type="InterPro" id="IPR000953">
    <property type="entry name" value="Chromo/chromo_shadow_dom"/>
</dbReference>
<dbReference type="PROSITE" id="PS50994">
    <property type="entry name" value="INTEGRASE"/>
    <property type="match status" value="1"/>
</dbReference>
<dbReference type="SUPFAM" id="SSF53098">
    <property type="entry name" value="Ribonuclease H-like"/>
    <property type="match status" value="1"/>
</dbReference>
<keyword evidence="6" id="KW-0479">Metal-binding</keyword>
<evidence type="ECO:0000259" key="18">
    <source>
        <dbReference type="PROSITE" id="PS50013"/>
    </source>
</evidence>
<protein>
    <recommendedName>
        <fullName evidence="16">Gypsy retrotransposon integrase-like protein 1</fullName>
    </recommendedName>
</protein>
<dbReference type="EMBL" id="JAUCMX010000019">
    <property type="protein sequence ID" value="KAK3516481.1"/>
    <property type="molecule type" value="Genomic_DNA"/>
</dbReference>
<keyword evidence="12" id="KW-0695">RNA-directed DNA polymerase</keyword>
<dbReference type="GO" id="GO:0004519">
    <property type="term" value="F:endonuclease activity"/>
    <property type="evidence" value="ECO:0007669"/>
    <property type="project" value="UniProtKB-KW"/>
</dbReference>
<evidence type="ECO:0000256" key="16">
    <source>
        <dbReference type="ARBA" id="ARBA00039658"/>
    </source>
</evidence>
<evidence type="ECO:0000313" key="20">
    <source>
        <dbReference type="EMBL" id="KAK3516481.1"/>
    </source>
</evidence>
<feature type="compositionally biased region" description="Basic residues" evidence="17">
    <location>
        <begin position="565"/>
        <end position="575"/>
    </location>
</feature>
<comment type="caution">
    <text evidence="20">The sequence shown here is derived from an EMBL/GenBank/DDBJ whole genome shotgun (WGS) entry which is preliminary data.</text>
</comment>
<dbReference type="Proteomes" id="UP001274896">
    <property type="component" value="Unassembled WGS sequence"/>
</dbReference>
<sequence>MAPILCHPDPDRLFVVEVDASSNGLRAVLSQRYGDPGKVHPCAFYSRKLTTAEVNYDVGNRELLSIKAALEEWRHWLEGARHPFQVLTDQRNLEYLRLNPRQARWALFFTRFQFTVSYCPGSKNGKVDALSRQSKGAGVLGKPELILPATALLAPFRPQVMWWVHEAPSSGHPGTRRSAQLVSRRFWWPSLGSDVEDFVRQCATCAQAWTNRQRPEGLLEPLPVPRRPWSHLSVDFLTDLPDSGGSTAIMVVVDRFSKGCKLVPLKGLPTAMQTADAMFAHVFRNFGLPEDIVSDRGPQFTSRVWRALCARLDIGVSLSSSHHPQSNGQAERLNQEIGHFLRSYCSREQQRWSEFLPWAKYAQNSLTHSSTGLMPFQCVQGYQPPLFSWSGEPSSVPAVEEWYRCSQEVWERAHVRLQRAVRRRRIQADRHRRPHPAYQVGQMVWLSTRNLRLKLPCRKLSPKFIGPFEIVRQVNPVAYRLRLPASYSICPTFHASLLKPVHASAGESVVGGPLLDSRRQRSRLQYLVDWEGYGPEERSWVDASDILDPSLSEDFHRDHPTRPAPRPRGRPRRRTTGGVPRGGGSVTTRPRSHRERELSPVF</sequence>
<dbReference type="Pfam" id="PF00385">
    <property type="entry name" value="Chromo"/>
    <property type="match status" value="1"/>
</dbReference>
<keyword evidence="9" id="KW-0378">Hydrolase</keyword>
<accession>A0AAE0UT88</accession>
<dbReference type="GO" id="GO:0006508">
    <property type="term" value="P:proteolysis"/>
    <property type="evidence" value="ECO:0007669"/>
    <property type="project" value="UniProtKB-KW"/>
</dbReference>
<dbReference type="GO" id="GO:0003677">
    <property type="term" value="F:DNA binding"/>
    <property type="evidence" value="ECO:0007669"/>
    <property type="project" value="UniProtKB-KW"/>
</dbReference>
<dbReference type="Pfam" id="PF00665">
    <property type="entry name" value="rve"/>
    <property type="match status" value="1"/>
</dbReference>
<dbReference type="Gene3D" id="2.40.50.40">
    <property type="match status" value="1"/>
</dbReference>
<dbReference type="Pfam" id="PF17917">
    <property type="entry name" value="RT_RNaseH"/>
    <property type="match status" value="1"/>
</dbReference>
<dbReference type="PROSITE" id="PS50013">
    <property type="entry name" value="CHROMO_2"/>
    <property type="match status" value="1"/>
</dbReference>
<keyword evidence="3" id="KW-0808">Transferase</keyword>
<feature type="domain" description="Chromo" evidence="18">
    <location>
        <begin position="504"/>
        <end position="567"/>
    </location>
</feature>
<dbReference type="Pfam" id="PF24626">
    <property type="entry name" value="SH3_Tf2-1"/>
    <property type="match status" value="1"/>
</dbReference>
<evidence type="ECO:0000256" key="4">
    <source>
        <dbReference type="ARBA" id="ARBA00022695"/>
    </source>
</evidence>
<feature type="region of interest" description="Disordered" evidence="17">
    <location>
        <begin position="551"/>
        <end position="602"/>
    </location>
</feature>
<keyword evidence="2" id="KW-0645">Protease</keyword>
<dbReference type="Gene3D" id="3.30.420.10">
    <property type="entry name" value="Ribonuclease H-like superfamily/Ribonuclease H"/>
    <property type="match status" value="1"/>
</dbReference>
<evidence type="ECO:0000256" key="11">
    <source>
        <dbReference type="ARBA" id="ARBA00022908"/>
    </source>
</evidence>
<dbReference type="PANTHER" id="PTHR37984:SF5">
    <property type="entry name" value="PROTEIN NYNRIN-LIKE"/>
    <property type="match status" value="1"/>
</dbReference>
<evidence type="ECO:0000256" key="17">
    <source>
        <dbReference type="SAM" id="MobiDB-lite"/>
    </source>
</evidence>
<keyword evidence="15" id="KW-0233">DNA recombination</keyword>
<dbReference type="Gene3D" id="1.10.340.70">
    <property type="match status" value="1"/>
</dbReference>
<evidence type="ECO:0000256" key="5">
    <source>
        <dbReference type="ARBA" id="ARBA00022722"/>
    </source>
</evidence>
<dbReference type="InterPro" id="IPR016197">
    <property type="entry name" value="Chromo-like_dom_sf"/>
</dbReference>
<dbReference type="AlphaFoldDB" id="A0AAE0UT88"/>
<dbReference type="GO" id="GO:0046872">
    <property type="term" value="F:metal ion binding"/>
    <property type="evidence" value="ECO:0007669"/>
    <property type="project" value="UniProtKB-KW"/>
</dbReference>
<evidence type="ECO:0000256" key="8">
    <source>
        <dbReference type="ARBA" id="ARBA00022759"/>
    </source>
</evidence>
<dbReference type="InterPro" id="IPR041588">
    <property type="entry name" value="Integrase_H2C2"/>
</dbReference>
<comment type="subcellular location">
    <subcellularLocation>
        <location evidence="1">Nucleus</location>
    </subcellularLocation>
</comment>
<evidence type="ECO:0000256" key="9">
    <source>
        <dbReference type="ARBA" id="ARBA00022801"/>
    </source>
</evidence>
<evidence type="ECO:0000259" key="19">
    <source>
        <dbReference type="PROSITE" id="PS50994"/>
    </source>
</evidence>
<gene>
    <name evidence="20" type="ORF">QTP70_017818</name>
</gene>
<dbReference type="CDD" id="cd09274">
    <property type="entry name" value="RNase_HI_RT_Ty3"/>
    <property type="match status" value="1"/>
</dbReference>
<organism evidence="20 21">
    <name type="scientific">Hemibagrus guttatus</name>
    <dbReference type="NCBI Taxonomy" id="175788"/>
    <lineage>
        <taxon>Eukaryota</taxon>
        <taxon>Metazoa</taxon>
        <taxon>Chordata</taxon>
        <taxon>Craniata</taxon>
        <taxon>Vertebrata</taxon>
        <taxon>Euteleostomi</taxon>
        <taxon>Actinopterygii</taxon>
        <taxon>Neopterygii</taxon>
        <taxon>Teleostei</taxon>
        <taxon>Ostariophysi</taxon>
        <taxon>Siluriformes</taxon>
        <taxon>Bagridae</taxon>
        <taxon>Hemibagrus</taxon>
    </lineage>
</organism>
<dbReference type="InterPro" id="IPR001584">
    <property type="entry name" value="Integrase_cat-core"/>
</dbReference>
<evidence type="ECO:0000313" key="21">
    <source>
        <dbReference type="Proteomes" id="UP001274896"/>
    </source>
</evidence>
<evidence type="ECO:0000256" key="14">
    <source>
        <dbReference type="ARBA" id="ARBA00023125"/>
    </source>
</evidence>
<name>A0AAE0UT88_9TELE</name>
<dbReference type="FunFam" id="3.30.420.10:FF:000032">
    <property type="entry name" value="Retrovirus-related Pol polyprotein from transposon 297-like Protein"/>
    <property type="match status" value="1"/>
</dbReference>
<dbReference type="GO" id="GO:0005634">
    <property type="term" value="C:nucleus"/>
    <property type="evidence" value="ECO:0007669"/>
    <property type="project" value="UniProtKB-SubCell"/>
</dbReference>
<dbReference type="InterPro" id="IPR041373">
    <property type="entry name" value="RT_RNaseH"/>
</dbReference>
<keyword evidence="13" id="KW-0239">DNA-directed DNA polymerase</keyword>
<keyword evidence="4" id="KW-0548">Nucleotidyltransferase</keyword>
<evidence type="ECO:0000256" key="12">
    <source>
        <dbReference type="ARBA" id="ARBA00022918"/>
    </source>
</evidence>
<dbReference type="Pfam" id="PF17921">
    <property type="entry name" value="Integrase_H2C2"/>
    <property type="match status" value="1"/>
</dbReference>
<keyword evidence="10" id="KW-0460">Magnesium</keyword>
<keyword evidence="7" id="KW-0064">Aspartyl protease</keyword>
<evidence type="ECO:0000256" key="3">
    <source>
        <dbReference type="ARBA" id="ARBA00022679"/>
    </source>
</evidence>
<keyword evidence="14" id="KW-0238">DNA-binding</keyword>
<dbReference type="PANTHER" id="PTHR37984">
    <property type="entry name" value="PROTEIN CBG26694"/>
    <property type="match status" value="1"/>
</dbReference>
<dbReference type="InterPro" id="IPR023780">
    <property type="entry name" value="Chromo_domain"/>
</dbReference>
<dbReference type="SUPFAM" id="SSF56672">
    <property type="entry name" value="DNA/RNA polymerases"/>
    <property type="match status" value="1"/>
</dbReference>
<evidence type="ECO:0000256" key="15">
    <source>
        <dbReference type="ARBA" id="ARBA00023172"/>
    </source>
</evidence>
<reference evidence="20" key="1">
    <citation type="submission" date="2023-06" db="EMBL/GenBank/DDBJ databases">
        <title>Male Hemibagrus guttatus genome.</title>
        <authorList>
            <person name="Bian C."/>
        </authorList>
    </citation>
    <scope>NUCLEOTIDE SEQUENCE</scope>
    <source>
        <strain evidence="20">Male_cb2023</strain>
        <tissue evidence="20">Muscle</tissue>
    </source>
</reference>
<evidence type="ECO:0000256" key="6">
    <source>
        <dbReference type="ARBA" id="ARBA00022723"/>
    </source>
</evidence>
<dbReference type="GO" id="GO:0003887">
    <property type="term" value="F:DNA-directed DNA polymerase activity"/>
    <property type="evidence" value="ECO:0007669"/>
    <property type="project" value="UniProtKB-KW"/>
</dbReference>
<evidence type="ECO:0000256" key="1">
    <source>
        <dbReference type="ARBA" id="ARBA00004123"/>
    </source>
</evidence>
<dbReference type="GO" id="GO:0006310">
    <property type="term" value="P:DNA recombination"/>
    <property type="evidence" value="ECO:0007669"/>
    <property type="project" value="UniProtKB-KW"/>
</dbReference>
<evidence type="ECO:0000256" key="7">
    <source>
        <dbReference type="ARBA" id="ARBA00022750"/>
    </source>
</evidence>
<keyword evidence="8" id="KW-0255">Endonuclease</keyword>
<keyword evidence="5" id="KW-0540">Nuclease</keyword>
<dbReference type="InterPro" id="IPR043502">
    <property type="entry name" value="DNA/RNA_pol_sf"/>
</dbReference>
<dbReference type="Gene3D" id="3.10.20.370">
    <property type="match status" value="1"/>
</dbReference>
<dbReference type="InterPro" id="IPR050951">
    <property type="entry name" value="Retrovirus_Pol_polyprotein"/>
</dbReference>
<dbReference type="GO" id="GO:0003964">
    <property type="term" value="F:RNA-directed DNA polymerase activity"/>
    <property type="evidence" value="ECO:0007669"/>
    <property type="project" value="UniProtKB-KW"/>
</dbReference>
<dbReference type="GO" id="GO:0015074">
    <property type="term" value="P:DNA integration"/>
    <property type="evidence" value="ECO:0007669"/>
    <property type="project" value="UniProtKB-KW"/>
</dbReference>
<keyword evidence="21" id="KW-1185">Reference proteome</keyword>
<evidence type="ECO:0000256" key="13">
    <source>
        <dbReference type="ARBA" id="ARBA00022932"/>
    </source>
</evidence>
<dbReference type="InterPro" id="IPR012337">
    <property type="entry name" value="RNaseH-like_sf"/>
</dbReference>
<evidence type="ECO:0000256" key="2">
    <source>
        <dbReference type="ARBA" id="ARBA00022670"/>
    </source>
</evidence>
<dbReference type="GO" id="GO:0004190">
    <property type="term" value="F:aspartic-type endopeptidase activity"/>
    <property type="evidence" value="ECO:0007669"/>
    <property type="project" value="UniProtKB-KW"/>
</dbReference>
<evidence type="ECO:0000256" key="10">
    <source>
        <dbReference type="ARBA" id="ARBA00022842"/>
    </source>
</evidence>